<accession>A0A1I7XNW9</accession>
<proteinExistence type="predicted"/>
<reference evidence="2" key="1">
    <citation type="submission" date="2016-11" db="UniProtKB">
        <authorList>
            <consortium name="WormBaseParasite"/>
        </authorList>
    </citation>
    <scope>IDENTIFICATION</scope>
</reference>
<evidence type="ECO:0000313" key="2">
    <source>
        <dbReference type="WBParaSite" id="Hba_19040"/>
    </source>
</evidence>
<dbReference type="Proteomes" id="UP000095283">
    <property type="component" value="Unplaced"/>
</dbReference>
<dbReference type="WBParaSite" id="Hba_19040">
    <property type="protein sequence ID" value="Hba_19040"/>
    <property type="gene ID" value="Hba_19040"/>
</dbReference>
<name>A0A1I7XNW9_HETBA</name>
<evidence type="ECO:0000313" key="1">
    <source>
        <dbReference type="Proteomes" id="UP000095283"/>
    </source>
</evidence>
<dbReference type="AlphaFoldDB" id="A0A1I7XNW9"/>
<protein>
    <submittedName>
        <fullName evidence="2">Uncharacterized protein</fullName>
    </submittedName>
</protein>
<sequence length="47" mass="5718">MPIKEIVYRKCVNNILLQYITIILSYNNNKYLENSLELRILIELYEL</sequence>
<keyword evidence="1" id="KW-1185">Reference proteome</keyword>
<organism evidence="1 2">
    <name type="scientific">Heterorhabditis bacteriophora</name>
    <name type="common">Entomopathogenic nematode worm</name>
    <dbReference type="NCBI Taxonomy" id="37862"/>
    <lineage>
        <taxon>Eukaryota</taxon>
        <taxon>Metazoa</taxon>
        <taxon>Ecdysozoa</taxon>
        <taxon>Nematoda</taxon>
        <taxon>Chromadorea</taxon>
        <taxon>Rhabditida</taxon>
        <taxon>Rhabditina</taxon>
        <taxon>Rhabditomorpha</taxon>
        <taxon>Strongyloidea</taxon>
        <taxon>Heterorhabditidae</taxon>
        <taxon>Heterorhabditis</taxon>
    </lineage>
</organism>